<evidence type="ECO:0000313" key="5">
    <source>
        <dbReference type="Proteomes" id="UP000332933"/>
    </source>
</evidence>
<evidence type="ECO:0000256" key="1">
    <source>
        <dbReference type="ARBA" id="ARBA00023235"/>
    </source>
</evidence>
<feature type="region of interest" description="Disordered" evidence="2">
    <location>
        <begin position="289"/>
        <end position="313"/>
    </location>
</feature>
<proteinExistence type="predicted"/>
<reference evidence="3" key="2">
    <citation type="submission" date="2019-06" db="EMBL/GenBank/DDBJ databases">
        <title>Genomics analysis of Aphanomyces spp. identifies a new class of oomycete effector associated with host adaptation.</title>
        <authorList>
            <person name="Gaulin E."/>
        </authorList>
    </citation>
    <scope>NUCLEOTIDE SEQUENCE</scope>
    <source>
        <strain evidence="3">CBS 578.67</strain>
    </source>
</reference>
<evidence type="ECO:0000256" key="2">
    <source>
        <dbReference type="SAM" id="MobiDB-lite"/>
    </source>
</evidence>
<dbReference type="InterPro" id="IPR001920">
    <property type="entry name" value="Asp/Glu_race"/>
</dbReference>
<dbReference type="EMBL" id="CAADRA010000191">
    <property type="protein sequence ID" value="VFT79190.1"/>
    <property type="molecule type" value="Genomic_DNA"/>
</dbReference>
<evidence type="ECO:0000313" key="4">
    <source>
        <dbReference type="EMBL" id="VFT79190.1"/>
    </source>
</evidence>
<reference evidence="4 5" key="1">
    <citation type="submission" date="2019-03" db="EMBL/GenBank/DDBJ databases">
        <authorList>
            <person name="Gaulin E."/>
            <person name="Dumas B."/>
        </authorList>
    </citation>
    <scope>NUCLEOTIDE SEQUENCE [LARGE SCALE GENOMIC DNA]</scope>
    <source>
        <strain evidence="4">CBS 568.67</strain>
    </source>
</reference>
<dbReference type="Pfam" id="PF01177">
    <property type="entry name" value="Asp_Glu_race"/>
    <property type="match status" value="1"/>
</dbReference>
<dbReference type="EMBL" id="VJMH01000191">
    <property type="protein sequence ID" value="KAF0717978.1"/>
    <property type="molecule type" value="Genomic_DNA"/>
</dbReference>
<name>A0A485KBN5_9STRA</name>
<dbReference type="PANTHER" id="PTHR21198:SF3">
    <property type="entry name" value="GLUTAMATE RACEMASE"/>
    <property type="match status" value="1"/>
</dbReference>
<dbReference type="AlphaFoldDB" id="A0A485KBN5"/>
<gene>
    <name evidence="4" type="primary">Aste57867_1985</name>
    <name evidence="3" type="ORF">As57867_001983</name>
    <name evidence="4" type="ORF">ASTE57867_1985</name>
</gene>
<protein>
    <submittedName>
        <fullName evidence="4">Aste57867_1985 protein</fullName>
    </submittedName>
</protein>
<accession>A0A485KBN5</accession>
<dbReference type="Proteomes" id="UP000332933">
    <property type="component" value="Unassembled WGS sequence"/>
</dbReference>
<dbReference type="SUPFAM" id="SSF53681">
    <property type="entry name" value="Aspartate/glutamate racemase"/>
    <property type="match status" value="1"/>
</dbReference>
<organism evidence="4 5">
    <name type="scientific">Aphanomyces stellatus</name>
    <dbReference type="NCBI Taxonomy" id="120398"/>
    <lineage>
        <taxon>Eukaryota</taxon>
        <taxon>Sar</taxon>
        <taxon>Stramenopiles</taxon>
        <taxon>Oomycota</taxon>
        <taxon>Saprolegniomycetes</taxon>
        <taxon>Saprolegniales</taxon>
        <taxon>Verrucalvaceae</taxon>
        <taxon>Aphanomyces</taxon>
    </lineage>
</organism>
<keyword evidence="1" id="KW-0413">Isomerase</keyword>
<sequence length="313" mass="33615">MVATPPEPLLGILGGVGPAAGLVLHQTILHHTLNGGTDQGHLNVLHISRSADIAARPDYLHQHGQRELTTTIENPAVGMTRNLRMLERAAKVQSAKLIVGVPCNTFHASPIWTPFEAAASKSKATGNIVVLHILKETVRFIGDLAPSARTIGVLSTTGSRMSRIYHDLLEPAGYRVVQVPEADQHDVNDTIYNLEWGIKSTSPAIHPRATANLRRFASLLAQVGAQVLILGCTELPMALTERHVNGMLVVDPMVALARAMIREADPAKLVPLEVFYKFACKPVSEVLGGAESDGDETASMGESDTGFDSDHVE</sequence>
<dbReference type="InterPro" id="IPR015942">
    <property type="entry name" value="Asp/Glu/hydantoin_racemase"/>
</dbReference>
<dbReference type="GO" id="GO:0047661">
    <property type="term" value="F:amino-acid racemase activity"/>
    <property type="evidence" value="ECO:0007669"/>
    <property type="project" value="InterPro"/>
</dbReference>
<keyword evidence="5" id="KW-1185">Reference proteome</keyword>
<dbReference type="Gene3D" id="3.40.50.1860">
    <property type="match status" value="2"/>
</dbReference>
<dbReference type="OrthoDB" id="187836at2759"/>
<dbReference type="PANTHER" id="PTHR21198">
    <property type="entry name" value="GLUTAMATE RACEMASE"/>
    <property type="match status" value="1"/>
</dbReference>
<evidence type="ECO:0000313" key="3">
    <source>
        <dbReference type="EMBL" id="KAF0717978.1"/>
    </source>
</evidence>